<reference evidence="8 9" key="1">
    <citation type="submission" date="2022-11" db="EMBL/GenBank/DDBJ databases">
        <title>Host association and intracellularity evolved multiple times independently in the Rickettsiales.</title>
        <authorList>
            <person name="Castelli M."/>
            <person name="Nardi T."/>
            <person name="Gammuto L."/>
            <person name="Bellinzona G."/>
            <person name="Sabaneyeva E."/>
            <person name="Potekhin A."/>
            <person name="Serra V."/>
            <person name="Petroni G."/>
            <person name="Sassera D."/>
        </authorList>
    </citation>
    <scope>NUCLEOTIDE SEQUENCE [LARGE SCALE GENOMIC DNA]</scope>
    <source>
        <strain evidence="8 9">NDG2</strain>
    </source>
</reference>
<dbReference type="Gene3D" id="3.30.1540.20">
    <property type="entry name" value="MutL, C-terminal domain, dimerisation subdomain"/>
    <property type="match status" value="1"/>
</dbReference>
<dbReference type="InterPro" id="IPR014762">
    <property type="entry name" value="DNA_mismatch_repair_CS"/>
</dbReference>
<accession>A0ABZ0UMC7</accession>
<dbReference type="SMART" id="SM00853">
    <property type="entry name" value="MutL_C"/>
    <property type="match status" value="1"/>
</dbReference>
<proteinExistence type="inferred from homology"/>
<dbReference type="InterPro" id="IPR020568">
    <property type="entry name" value="Ribosomal_Su5_D2-typ_SF"/>
</dbReference>
<evidence type="ECO:0000256" key="1">
    <source>
        <dbReference type="ARBA" id="ARBA00006082"/>
    </source>
</evidence>
<dbReference type="Pfam" id="PF01119">
    <property type="entry name" value="DNA_mis_repair"/>
    <property type="match status" value="1"/>
</dbReference>
<dbReference type="NCBIfam" id="NF000953">
    <property type="entry name" value="PRK00095.2-4"/>
    <property type="match status" value="1"/>
</dbReference>
<gene>
    <name evidence="5" type="primary">mutL</name>
    <name evidence="8" type="ORF">Bandiella_01011</name>
</gene>
<feature type="domain" description="MutL C-terminal dimerisation" evidence="6">
    <location>
        <begin position="447"/>
        <end position="590"/>
    </location>
</feature>
<evidence type="ECO:0000256" key="4">
    <source>
        <dbReference type="ARBA" id="ARBA00023204"/>
    </source>
</evidence>
<dbReference type="InterPro" id="IPR042121">
    <property type="entry name" value="MutL_C_regsub"/>
</dbReference>
<dbReference type="NCBIfam" id="TIGR00585">
    <property type="entry name" value="mutl"/>
    <property type="match status" value="1"/>
</dbReference>
<dbReference type="Pfam" id="PF13589">
    <property type="entry name" value="HATPase_c_3"/>
    <property type="match status" value="1"/>
</dbReference>
<evidence type="ECO:0000313" key="9">
    <source>
        <dbReference type="Proteomes" id="UP001327219"/>
    </source>
</evidence>
<evidence type="ECO:0000259" key="6">
    <source>
        <dbReference type="SMART" id="SM00853"/>
    </source>
</evidence>
<name>A0ABZ0UMC7_9RICK</name>
<dbReference type="InterPro" id="IPR014721">
    <property type="entry name" value="Ribsml_uS5_D2-typ_fold_subgr"/>
</dbReference>
<dbReference type="EMBL" id="CP110820">
    <property type="protein sequence ID" value="WPX96877.1"/>
    <property type="molecule type" value="Genomic_DNA"/>
</dbReference>
<dbReference type="CDD" id="cd16926">
    <property type="entry name" value="HATPase_MutL-MLH-PMS-like"/>
    <property type="match status" value="1"/>
</dbReference>
<evidence type="ECO:0000313" key="8">
    <source>
        <dbReference type="EMBL" id="WPX96877.1"/>
    </source>
</evidence>
<keyword evidence="9" id="KW-1185">Reference proteome</keyword>
<evidence type="ECO:0000256" key="3">
    <source>
        <dbReference type="ARBA" id="ARBA00022763"/>
    </source>
</evidence>
<dbReference type="SUPFAM" id="SSF54211">
    <property type="entry name" value="Ribosomal protein S5 domain 2-like"/>
    <property type="match status" value="1"/>
</dbReference>
<dbReference type="HAMAP" id="MF_00149">
    <property type="entry name" value="DNA_mis_repair"/>
    <property type="match status" value="1"/>
</dbReference>
<dbReference type="SUPFAM" id="SSF55874">
    <property type="entry name" value="ATPase domain of HSP90 chaperone/DNA topoisomerase II/histidine kinase"/>
    <property type="match status" value="1"/>
</dbReference>
<feature type="domain" description="DNA mismatch repair protein S5" evidence="7">
    <location>
        <begin position="211"/>
        <end position="329"/>
    </location>
</feature>
<dbReference type="PANTHER" id="PTHR10073">
    <property type="entry name" value="DNA MISMATCH REPAIR PROTEIN MLH, PMS, MUTL"/>
    <property type="match status" value="1"/>
</dbReference>
<dbReference type="PROSITE" id="PS00058">
    <property type="entry name" value="DNA_MISMATCH_REPAIR_1"/>
    <property type="match status" value="1"/>
</dbReference>
<dbReference type="PANTHER" id="PTHR10073:SF12">
    <property type="entry name" value="DNA MISMATCH REPAIR PROTEIN MLH1"/>
    <property type="match status" value="1"/>
</dbReference>
<dbReference type="InterPro" id="IPR036890">
    <property type="entry name" value="HATPase_C_sf"/>
</dbReference>
<dbReference type="Gene3D" id="3.30.230.10">
    <property type="match status" value="1"/>
</dbReference>
<dbReference type="Gene3D" id="3.30.1370.100">
    <property type="entry name" value="MutL, C-terminal domain, regulatory subdomain"/>
    <property type="match status" value="1"/>
</dbReference>
<comment type="similarity">
    <text evidence="1 5">Belongs to the DNA mismatch repair MutL/HexB family.</text>
</comment>
<dbReference type="InterPro" id="IPR014790">
    <property type="entry name" value="MutL_C"/>
</dbReference>
<comment type="function">
    <text evidence="5">This protein is involved in the repair of mismatches in DNA. It is required for dam-dependent methyl-directed DNA mismatch repair. May act as a 'molecular matchmaker', a protein that promotes the formation of a stable complex between two or more DNA-binding proteins in an ATP-dependent manner without itself being part of a final effector complex.</text>
</comment>
<dbReference type="InterPro" id="IPR013507">
    <property type="entry name" value="DNA_mismatch_S5_2-like"/>
</dbReference>
<sequence>MTIRVLSINTINKIAAGEVIDRPLSIVKELTENSIDAQSSEISIEINRGGRNFISVIDNGIGIGREELEIALERHATSKLNEDDINNIQFLGFRGEALPSIASVSKMKIISKARGANDAWEINVSGGQKSQIKPASQLTGTRIEIRDLFFTTPARLKFLKSEASETSACIELVNKLALSREDISFRLIANEKKIIETKSQIGSILELTSRIEDILGKTFIENTVKFSHECDEIKVYGYVSIPTFNSATSVNQHVFINKRIVRDKVLSIAIRAAYRNLIPHNRFPQVAIYLDIDPQFVDVNVHPTKAEVRFRDEQKVKSIIIDAIRSAITASNLRSSTEVADNAIKLFKPETAFNTNQEIIKQTGFTDLIRNHEAALGKEALYKKNPNDHQKASEKNHEAKYISDFVAKKMLQNNVTHNSKLAAETDKSPDVELQNTVDDTEYPLGFAKCQIDKTYIVAEKSDGLILVDQHAAHERITLERIKQQLKEGNIASQMLLIPEVVDLGQVMTERIVEKKQELERFGVSIERNGISQVLVRQVPAILQGLNVSAFITVIAENIYLFDDMDLIQDKIDEVWGNIACHSSIRAGRVLNLEEMNGLLREIEQTPLSSQCNHGRPTFIRLDLKDIRKIFERL</sequence>
<dbReference type="InterPro" id="IPR038973">
    <property type="entry name" value="MutL/Mlh/Pms-like"/>
</dbReference>
<dbReference type="Proteomes" id="UP001327219">
    <property type="component" value="Chromosome"/>
</dbReference>
<protein>
    <recommendedName>
        <fullName evidence="2 5">DNA mismatch repair protein MutL</fullName>
    </recommendedName>
</protein>
<dbReference type="InterPro" id="IPR020667">
    <property type="entry name" value="DNA_mismatch_repair_MutL"/>
</dbReference>
<dbReference type="SMART" id="SM01340">
    <property type="entry name" value="DNA_mis_repair"/>
    <property type="match status" value="1"/>
</dbReference>
<dbReference type="InterPro" id="IPR002099">
    <property type="entry name" value="MutL/Mlh/PMS"/>
</dbReference>
<keyword evidence="4 5" id="KW-0234">DNA repair</keyword>
<evidence type="ECO:0000256" key="5">
    <source>
        <dbReference type="HAMAP-Rule" id="MF_00149"/>
    </source>
</evidence>
<dbReference type="InterPro" id="IPR037198">
    <property type="entry name" value="MutL_C_sf"/>
</dbReference>
<dbReference type="SUPFAM" id="SSF118116">
    <property type="entry name" value="DNA mismatch repair protein MutL"/>
    <property type="match status" value="1"/>
</dbReference>
<dbReference type="CDD" id="cd00782">
    <property type="entry name" value="MutL_Trans"/>
    <property type="match status" value="1"/>
</dbReference>
<evidence type="ECO:0000256" key="2">
    <source>
        <dbReference type="ARBA" id="ARBA00021975"/>
    </source>
</evidence>
<dbReference type="Pfam" id="PF08676">
    <property type="entry name" value="MutL_C"/>
    <property type="match status" value="1"/>
</dbReference>
<dbReference type="InterPro" id="IPR042120">
    <property type="entry name" value="MutL_C_dimsub"/>
</dbReference>
<dbReference type="RefSeq" id="WP_323732566.1">
    <property type="nucleotide sequence ID" value="NZ_CP110820.1"/>
</dbReference>
<evidence type="ECO:0000259" key="7">
    <source>
        <dbReference type="SMART" id="SM01340"/>
    </source>
</evidence>
<organism evidence="8 9">
    <name type="scientific">Candidatus Bandiella euplotis</name>
    <dbReference type="NCBI Taxonomy" id="1664265"/>
    <lineage>
        <taxon>Bacteria</taxon>
        <taxon>Pseudomonadati</taxon>
        <taxon>Pseudomonadota</taxon>
        <taxon>Alphaproteobacteria</taxon>
        <taxon>Rickettsiales</taxon>
        <taxon>Candidatus Midichloriaceae</taxon>
        <taxon>Candidatus Bandiella</taxon>
    </lineage>
</organism>
<dbReference type="Gene3D" id="3.30.565.10">
    <property type="entry name" value="Histidine kinase-like ATPase, C-terminal domain"/>
    <property type="match status" value="1"/>
</dbReference>
<keyword evidence="3 5" id="KW-0227">DNA damage</keyword>